<keyword evidence="2 9" id="KW-0813">Transport</keyword>
<comment type="similarity">
    <text evidence="1 9">Belongs to the eukaryotic ATPase B chain family.</text>
</comment>
<dbReference type="Gene3D" id="1.20.5.2210">
    <property type="match status" value="1"/>
</dbReference>
<evidence type="ECO:0000256" key="7">
    <source>
        <dbReference type="ARBA" id="ARBA00023128"/>
    </source>
</evidence>
<dbReference type="PANTHER" id="PTHR12733">
    <property type="entry name" value="MITOCHONDRIAL ATP SYNTHASE B CHAIN"/>
    <property type="match status" value="1"/>
</dbReference>
<name>A0ABY7EI61_MYAAR</name>
<feature type="transmembrane region" description="Helical" evidence="10">
    <location>
        <begin position="202"/>
        <end position="223"/>
    </location>
</feature>
<sequence length="332" mass="37567">PRTPISIRPVFVEAGRRVLEGIIRQCRKSACPVYGTTSGLRLETDLAGRNNSQTMLSTLVSKTTLVRPLANLRAIVLARPAATSAVASVESGEENKVKEVYENWDDYPKSVREELPLSEKIHYWKKANEIFFGPQRDVKNFPDFETPDTIKESYNFYMIPSRWFTESLYPRLGVSGCYSLVVLSSLFILNKELVDMHEMTERLTTVIAFGFVLTKLGSMYGVALDKKINIADITTKIDTTKAIPIVYEAKQETLDLQLESQYRQRIQDVYAAVKNRLDYAAAKEAAERKFEQEIMVNWIVDGVKAAITPQSEKQNFMTCIKNLQALSKTATV</sequence>
<organism evidence="11 12">
    <name type="scientific">Mya arenaria</name>
    <name type="common">Soft-shell clam</name>
    <dbReference type="NCBI Taxonomy" id="6604"/>
    <lineage>
        <taxon>Eukaryota</taxon>
        <taxon>Metazoa</taxon>
        <taxon>Spiralia</taxon>
        <taxon>Lophotrochozoa</taxon>
        <taxon>Mollusca</taxon>
        <taxon>Bivalvia</taxon>
        <taxon>Autobranchia</taxon>
        <taxon>Heteroconchia</taxon>
        <taxon>Euheterodonta</taxon>
        <taxon>Imparidentia</taxon>
        <taxon>Neoheterodontei</taxon>
        <taxon>Myida</taxon>
        <taxon>Myoidea</taxon>
        <taxon>Myidae</taxon>
        <taxon>Mya</taxon>
    </lineage>
</organism>
<accession>A0ABY7EI61</accession>
<dbReference type="Proteomes" id="UP001164746">
    <property type="component" value="Chromosome 6"/>
</dbReference>
<dbReference type="InterPro" id="IPR008688">
    <property type="entry name" value="ATP_synth_Bsub_B/MI25"/>
</dbReference>
<keyword evidence="10" id="KW-0812">Transmembrane</keyword>
<evidence type="ECO:0000256" key="10">
    <source>
        <dbReference type="SAM" id="Phobius"/>
    </source>
</evidence>
<keyword evidence="12" id="KW-1185">Reference proteome</keyword>
<keyword evidence="10" id="KW-1133">Transmembrane helix</keyword>
<proteinExistence type="inferred from homology"/>
<comment type="function">
    <text evidence="9">Subunit b, of the mitochondrial membrane ATP synthase complex (F(1)F(0) ATP synthase or Complex V) that produces ATP from ADP in the presence of a proton gradient across the membrane which is generated by electron transport complexes of the respiratory chain. ATP synthase complex consist of a soluble F(1) head domain - the catalytic core - and a membrane F(1) domain - the membrane proton channel. These two domains are linked by a central stalk rotating inside the F(1) region and a stationary peripheral stalk. During catalysis, ATP synthesis in the catalytic domain of F(1) is coupled via a rotary mechanism of the central stalk subunits to proton translocation. In vivo, can only synthesize ATP although its ATP hydrolase activity can be activated artificially in vitro. Part of the complex F(0) domain. Part of the complex F(0) domain and the peripheric stalk, which acts as a stator to hold the catalytic alpha(3)beta(3) subcomplex and subunit a/ATP6 static relative to the rotary elements.</text>
</comment>
<dbReference type="Pfam" id="PF05405">
    <property type="entry name" value="Mt_ATP-synt_B"/>
    <property type="match status" value="1"/>
</dbReference>
<evidence type="ECO:0000313" key="12">
    <source>
        <dbReference type="Proteomes" id="UP001164746"/>
    </source>
</evidence>
<keyword evidence="7 9" id="KW-0496">Mitochondrion</keyword>
<evidence type="ECO:0000313" key="11">
    <source>
        <dbReference type="EMBL" id="WAR08627.1"/>
    </source>
</evidence>
<evidence type="ECO:0000256" key="4">
    <source>
        <dbReference type="ARBA" id="ARBA00022781"/>
    </source>
</evidence>
<evidence type="ECO:0000256" key="2">
    <source>
        <dbReference type="ARBA" id="ARBA00022448"/>
    </source>
</evidence>
<comment type="subunit">
    <text evidence="9">F-type ATPases have 2 components, CF(1) - the catalytic core - and CF(0) - the membrane proton channel. CF(1) and CF(0) have multiple subunits.</text>
</comment>
<feature type="non-terminal residue" evidence="11">
    <location>
        <position position="1"/>
    </location>
</feature>
<dbReference type="SUPFAM" id="SSF161060">
    <property type="entry name" value="ATP synthase B chain-like"/>
    <property type="match status" value="1"/>
</dbReference>
<dbReference type="EMBL" id="CP111017">
    <property type="protein sequence ID" value="WAR08627.1"/>
    <property type="molecule type" value="Genomic_DNA"/>
</dbReference>
<keyword evidence="6 9" id="KW-0406">Ion transport</keyword>
<keyword evidence="8 9" id="KW-0472">Membrane</keyword>
<evidence type="ECO:0000256" key="5">
    <source>
        <dbReference type="ARBA" id="ARBA00022792"/>
    </source>
</evidence>
<evidence type="ECO:0000256" key="1">
    <source>
        <dbReference type="ARBA" id="ARBA00007479"/>
    </source>
</evidence>
<evidence type="ECO:0000256" key="9">
    <source>
        <dbReference type="RuleBase" id="RU368017"/>
    </source>
</evidence>
<keyword evidence="5 9" id="KW-0999">Mitochondrion inner membrane</keyword>
<gene>
    <name evidence="11" type="ORF">MAR_018585</name>
</gene>
<comment type="subcellular location">
    <subcellularLocation>
        <location evidence="9">Mitochondrion</location>
    </subcellularLocation>
    <subcellularLocation>
        <location evidence="9">Mitochondrion inner membrane</location>
    </subcellularLocation>
</comment>
<feature type="transmembrane region" description="Helical" evidence="10">
    <location>
        <begin position="168"/>
        <end position="190"/>
    </location>
</feature>
<protein>
    <recommendedName>
        <fullName evidence="9">ATP synthase subunit b</fullName>
    </recommendedName>
</protein>
<dbReference type="InterPro" id="IPR013837">
    <property type="entry name" value="ATP_synth_F0_suB"/>
</dbReference>
<evidence type="ECO:0000256" key="6">
    <source>
        <dbReference type="ARBA" id="ARBA00023065"/>
    </source>
</evidence>
<evidence type="ECO:0000256" key="3">
    <source>
        <dbReference type="ARBA" id="ARBA00022547"/>
    </source>
</evidence>
<keyword evidence="4 9" id="KW-0375">Hydrogen ion transport</keyword>
<evidence type="ECO:0000256" key="8">
    <source>
        <dbReference type="ARBA" id="ARBA00023136"/>
    </source>
</evidence>
<dbReference type="PANTHER" id="PTHR12733:SF3">
    <property type="entry name" value="ATP SYNTHASE F(0) COMPLEX SUBUNIT B1, MITOCHONDRIAL"/>
    <property type="match status" value="1"/>
</dbReference>
<reference evidence="11" key="1">
    <citation type="submission" date="2022-11" db="EMBL/GenBank/DDBJ databases">
        <title>Centuries of genome instability and evolution in soft-shell clam transmissible cancer (bioRxiv).</title>
        <authorList>
            <person name="Hart S.F.M."/>
            <person name="Yonemitsu M.A."/>
            <person name="Giersch R.M."/>
            <person name="Beal B.F."/>
            <person name="Arriagada G."/>
            <person name="Davis B.W."/>
            <person name="Ostrander E.A."/>
            <person name="Goff S.P."/>
            <person name="Metzger M.J."/>
        </authorList>
    </citation>
    <scope>NUCLEOTIDE SEQUENCE</scope>
    <source>
        <strain evidence="11">MELC-2E11</strain>
        <tissue evidence="11">Siphon/mantle</tissue>
    </source>
</reference>
<keyword evidence="3 9" id="KW-0138">CF(0)</keyword>